<dbReference type="PANTHER" id="PTHR13061">
    <property type="entry name" value="DYNACTIN SUBUNIT P25"/>
    <property type="match status" value="1"/>
</dbReference>
<dbReference type="SUPFAM" id="SSF51161">
    <property type="entry name" value="Trimeric LpxA-like enzymes"/>
    <property type="match status" value="1"/>
</dbReference>
<dbReference type="AlphaFoldDB" id="A0AAW3JPE2"/>
<proteinExistence type="predicted"/>
<reference evidence="1 2" key="1">
    <citation type="submission" date="2015-10" db="EMBL/GenBank/DDBJ databases">
        <title>Butyribacter intestini gen. nov., sp. nov., a butyric acid-producing bacterium of the family Lachnospiraceae isolated from the human faeces.</title>
        <authorList>
            <person name="Zou Y."/>
            <person name="Xue W."/>
            <person name="Luo G."/>
            <person name="Lv M."/>
        </authorList>
    </citation>
    <scope>NUCLEOTIDE SEQUENCE [LARGE SCALE GENOMIC DNA]</scope>
    <source>
        <strain evidence="1 2">TF01-11</strain>
    </source>
</reference>
<gene>
    <name evidence="1" type="ORF">APZ18_07680</name>
</gene>
<comment type="caution">
    <text evidence="1">The sequence shown here is derived from an EMBL/GenBank/DDBJ whole genome shotgun (WGS) entry which is preliminary data.</text>
</comment>
<dbReference type="CDD" id="cd04645">
    <property type="entry name" value="LbH_gamma_CA_like"/>
    <property type="match status" value="1"/>
</dbReference>
<evidence type="ECO:0008006" key="3">
    <source>
        <dbReference type="Google" id="ProtNLM"/>
    </source>
</evidence>
<dbReference type="InterPro" id="IPR001451">
    <property type="entry name" value="Hexapep"/>
</dbReference>
<evidence type="ECO:0000313" key="2">
    <source>
        <dbReference type="Proteomes" id="UP000050833"/>
    </source>
</evidence>
<dbReference type="InterPro" id="IPR047324">
    <property type="entry name" value="LbH_gamma_CA-like"/>
</dbReference>
<dbReference type="EMBL" id="LLKB01000005">
    <property type="protein sequence ID" value="KQC84616.1"/>
    <property type="molecule type" value="Genomic_DNA"/>
</dbReference>
<protein>
    <recommendedName>
        <fullName evidence="3">Gamma carbonic anhydrase family protein</fullName>
    </recommendedName>
</protein>
<organism evidence="1 2">
    <name type="scientific">Butyribacter intestini</name>
    <dbReference type="NCBI Taxonomy" id="1703332"/>
    <lineage>
        <taxon>Bacteria</taxon>
        <taxon>Bacillati</taxon>
        <taxon>Bacillota</taxon>
        <taxon>Clostridia</taxon>
        <taxon>Lachnospirales</taxon>
        <taxon>Lachnospiraceae</taxon>
        <taxon>Butyribacter</taxon>
    </lineage>
</organism>
<dbReference type="RefSeq" id="WP_055943494.1">
    <property type="nucleotide sequence ID" value="NZ_LLKB01000005.1"/>
</dbReference>
<dbReference type="PANTHER" id="PTHR13061:SF29">
    <property type="entry name" value="GAMMA CARBONIC ANHYDRASE-LIKE 1, MITOCHONDRIAL-RELATED"/>
    <property type="match status" value="1"/>
</dbReference>
<sequence>MPVIKKGNCYMAPSADIIGDVTLAEDVNVWYHATIRADADKVYIGRKSNIQDNCVIHVDEGYPVRIGDKVTIGHGAIIHGCEIGDCSLIGMGAILLNGCKIGKNCLIGAGALVTGGVDVPDGSVVLGNPGKVVRKIRDEELEANIKNAGEYVKEAKERFGGIK</sequence>
<name>A0AAW3JPE2_9FIRM</name>
<dbReference type="InterPro" id="IPR050484">
    <property type="entry name" value="Transf_Hexapept/Carb_Anhydrase"/>
</dbReference>
<accession>A0AAW3JPE2</accession>
<keyword evidence="2" id="KW-1185">Reference proteome</keyword>
<dbReference type="Gene3D" id="2.160.10.10">
    <property type="entry name" value="Hexapeptide repeat proteins"/>
    <property type="match status" value="1"/>
</dbReference>
<evidence type="ECO:0000313" key="1">
    <source>
        <dbReference type="EMBL" id="KQC84616.1"/>
    </source>
</evidence>
<dbReference type="InterPro" id="IPR011004">
    <property type="entry name" value="Trimer_LpxA-like_sf"/>
</dbReference>
<dbReference type="Pfam" id="PF00132">
    <property type="entry name" value="Hexapep"/>
    <property type="match status" value="1"/>
</dbReference>
<dbReference type="Proteomes" id="UP000050833">
    <property type="component" value="Unassembled WGS sequence"/>
</dbReference>